<dbReference type="GO" id="GO:0003677">
    <property type="term" value="F:DNA binding"/>
    <property type="evidence" value="ECO:0007669"/>
    <property type="project" value="InterPro"/>
</dbReference>
<reference evidence="2" key="1">
    <citation type="submission" date="2018-08" db="EMBL/GenBank/DDBJ databases">
        <authorList>
            <person name="Rodrigo-Torres L."/>
            <person name="Arahal R. D."/>
            <person name="Lucena T."/>
        </authorList>
    </citation>
    <scope>NUCLEOTIDE SEQUENCE [LARGE SCALE GENOMIC DNA]</scope>
    <source>
        <strain evidence="2">CECT 7235</strain>
    </source>
</reference>
<dbReference type="PANTHER" id="PTHR38767:SF1">
    <property type="entry name" value="DNA POLYMERASE III SUBUNIT CHI"/>
    <property type="match status" value="1"/>
</dbReference>
<protein>
    <recommendedName>
        <fullName evidence="3">DNA polymerase III subunit chi</fullName>
    </recommendedName>
</protein>
<accession>A0A3B0MVI6</accession>
<dbReference type="OrthoDB" id="9795973at2"/>
<dbReference type="InterPro" id="IPR036768">
    <property type="entry name" value="PolIII_chi_sf"/>
</dbReference>
<gene>
    <name evidence="1" type="ORF">ROE7235_01587</name>
</gene>
<dbReference type="GO" id="GO:0032298">
    <property type="term" value="P:positive regulation of DNA-templated DNA replication initiation"/>
    <property type="evidence" value="ECO:0007669"/>
    <property type="project" value="TreeGrafter"/>
</dbReference>
<keyword evidence="2" id="KW-1185">Reference proteome</keyword>
<dbReference type="EMBL" id="UIHC01000012">
    <property type="protein sequence ID" value="SUZ31836.1"/>
    <property type="molecule type" value="Genomic_DNA"/>
</dbReference>
<organism evidence="1 2">
    <name type="scientific">Roseinatronobacter ekhonensis</name>
    <dbReference type="NCBI Taxonomy" id="254356"/>
    <lineage>
        <taxon>Bacteria</taxon>
        <taxon>Pseudomonadati</taxon>
        <taxon>Pseudomonadota</taxon>
        <taxon>Alphaproteobacteria</taxon>
        <taxon>Rhodobacterales</taxon>
        <taxon>Paracoccaceae</taxon>
        <taxon>Roseinatronobacter</taxon>
    </lineage>
</organism>
<dbReference type="PANTHER" id="PTHR38767">
    <property type="entry name" value="DNA POLYMERASE III SUBUNIT CHI"/>
    <property type="match status" value="1"/>
</dbReference>
<dbReference type="Pfam" id="PF04364">
    <property type="entry name" value="DNA_pol3_chi"/>
    <property type="match status" value="1"/>
</dbReference>
<dbReference type="AlphaFoldDB" id="A0A3B0MVI6"/>
<evidence type="ECO:0000313" key="2">
    <source>
        <dbReference type="Proteomes" id="UP000272908"/>
    </source>
</evidence>
<dbReference type="GO" id="GO:0006260">
    <property type="term" value="P:DNA replication"/>
    <property type="evidence" value="ECO:0007669"/>
    <property type="project" value="InterPro"/>
</dbReference>
<sequence>MGKAMFYHLTRDPVEVTAATLLTRALATGWRVALRGGDMAVLERLDAQLWLGAKDSFLPHGLAGGPHDADQPILLTAAATAPNRPACVMAVERAEVDAAEVAGLERLWILFDGQDDAAVAHARTQWTAMTAAGVQAEYWSQDGGAWAKKAQSG</sequence>
<dbReference type="Proteomes" id="UP000272908">
    <property type="component" value="Unassembled WGS sequence"/>
</dbReference>
<proteinExistence type="predicted"/>
<name>A0A3B0MVI6_9RHOB</name>
<dbReference type="NCBIfam" id="NF004347">
    <property type="entry name" value="PRK05728.1-4"/>
    <property type="match status" value="1"/>
</dbReference>
<dbReference type="Gene3D" id="3.40.50.10110">
    <property type="entry name" value="DNA polymerase III subunit chi"/>
    <property type="match status" value="1"/>
</dbReference>
<evidence type="ECO:0008006" key="3">
    <source>
        <dbReference type="Google" id="ProtNLM"/>
    </source>
</evidence>
<evidence type="ECO:0000313" key="1">
    <source>
        <dbReference type="EMBL" id="SUZ31836.1"/>
    </source>
</evidence>
<dbReference type="SUPFAM" id="SSF102400">
    <property type="entry name" value="DNA polymerase III chi subunit"/>
    <property type="match status" value="1"/>
</dbReference>
<dbReference type="GO" id="GO:0003887">
    <property type="term" value="F:DNA-directed DNA polymerase activity"/>
    <property type="evidence" value="ECO:0007669"/>
    <property type="project" value="InterPro"/>
</dbReference>
<dbReference type="RefSeq" id="WP_121094346.1">
    <property type="nucleotide sequence ID" value="NZ_UIHC01000012.1"/>
</dbReference>
<dbReference type="InterPro" id="IPR007459">
    <property type="entry name" value="DNA_pol3_chi"/>
</dbReference>